<accession>A0A1R3KMJ5</accession>
<name>A0A1R3KMJ5_9ROSI</name>
<dbReference type="EMBL" id="AWUE01012801">
    <property type="protein sequence ID" value="OMP08307.1"/>
    <property type="molecule type" value="Genomic_DNA"/>
</dbReference>
<organism evidence="1 2">
    <name type="scientific">Corchorus olitorius</name>
    <dbReference type="NCBI Taxonomy" id="93759"/>
    <lineage>
        <taxon>Eukaryota</taxon>
        <taxon>Viridiplantae</taxon>
        <taxon>Streptophyta</taxon>
        <taxon>Embryophyta</taxon>
        <taxon>Tracheophyta</taxon>
        <taxon>Spermatophyta</taxon>
        <taxon>Magnoliopsida</taxon>
        <taxon>eudicotyledons</taxon>
        <taxon>Gunneridae</taxon>
        <taxon>Pentapetalae</taxon>
        <taxon>rosids</taxon>
        <taxon>malvids</taxon>
        <taxon>Malvales</taxon>
        <taxon>Malvaceae</taxon>
        <taxon>Grewioideae</taxon>
        <taxon>Apeibeae</taxon>
        <taxon>Corchorus</taxon>
    </lineage>
</organism>
<gene>
    <name evidence="1" type="ORF">COLO4_06599</name>
</gene>
<reference evidence="2" key="1">
    <citation type="submission" date="2013-09" db="EMBL/GenBank/DDBJ databases">
        <title>Corchorus olitorius genome sequencing.</title>
        <authorList>
            <person name="Alam M."/>
            <person name="Haque M.S."/>
            <person name="Islam M.S."/>
            <person name="Emdad E.M."/>
            <person name="Islam M.M."/>
            <person name="Ahmed B."/>
            <person name="Halim A."/>
            <person name="Hossen Q.M.M."/>
            <person name="Hossain M.Z."/>
            <person name="Ahmed R."/>
            <person name="Khan M.M."/>
            <person name="Islam R."/>
            <person name="Rashid M.M."/>
            <person name="Khan S.A."/>
            <person name="Rahman M.S."/>
            <person name="Alam M."/>
            <person name="Yahiya A.S."/>
            <person name="Khan M.S."/>
            <person name="Azam M.S."/>
            <person name="Haque T."/>
            <person name="Lashkar M.Z.H."/>
            <person name="Akhand A.I."/>
            <person name="Morshed G."/>
            <person name="Roy S."/>
            <person name="Uddin K.S."/>
            <person name="Rabeya T."/>
            <person name="Hossain A.S."/>
            <person name="Chowdhury A."/>
            <person name="Snigdha A.R."/>
            <person name="Mortoza M.S."/>
            <person name="Matin S.A."/>
            <person name="Hoque S.M.E."/>
            <person name="Islam M.K."/>
            <person name="Roy D.K."/>
            <person name="Haider R."/>
            <person name="Moosa M.M."/>
            <person name="Elias S.M."/>
            <person name="Hasan A.M."/>
            <person name="Jahan S."/>
            <person name="Shafiuddin M."/>
            <person name="Mahmood N."/>
            <person name="Shommy N.S."/>
        </authorList>
    </citation>
    <scope>NUCLEOTIDE SEQUENCE [LARGE SCALE GENOMIC DNA]</scope>
    <source>
        <strain evidence="2">cv. O-4</strain>
    </source>
</reference>
<dbReference type="AlphaFoldDB" id="A0A1R3KMJ5"/>
<sequence length="45" mass="5354">MGFEESAKPRNLGKAIRMELEGVYVKLQLLKKKQFMYFPDFSAWQ</sequence>
<comment type="caution">
    <text evidence="1">The sequence shown here is derived from an EMBL/GenBank/DDBJ whole genome shotgun (WGS) entry which is preliminary data.</text>
</comment>
<keyword evidence="2" id="KW-1185">Reference proteome</keyword>
<dbReference type="Proteomes" id="UP000187203">
    <property type="component" value="Unassembled WGS sequence"/>
</dbReference>
<evidence type="ECO:0000313" key="1">
    <source>
        <dbReference type="EMBL" id="OMP08307.1"/>
    </source>
</evidence>
<proteinExistence type="predicted"/>
<protein>
    <submittedName>
        <fullName evidence="1">Uncharacterized protein</fullName>
    </submittedName>
</protein>
<evidence type="ECO:0000313" key="2">
    <source>
        <dbReference type="Proteomes" id="UP000187203"/>
    </source>
</evidence>